<dbReference type="Proteomes" id="UP001055811">
    <property type="component" value="Linkage Group LG07"/>
</dbReference>
<reference evidence="2" key="1">
    <citation type="journal article" date="2022" name="Mol. Ecol. Resour.">
        <title>The genomes of chicory, endive, great burdock and yacon provide insights into Asteraceae palaeo-polyploidization history and plant inulin production.</title>
        <authorList>
            <person name="Fan W."/>
            <person name="Wang S."/>
            <person name="Wang H."/>
            <person name="Wang A."/>
            <person name="Jiang F."/>
            <person name="Liu H."/>
            <person name="Zhao H."/>
            <person name="Xu D."/>
            <person name="Zhang Y."/>
        </authorList>
    </citation>
    <scope>NUCLEOTIDE SEQUENCE [LARGE SCALE GENOMIC DNA]</scope>
    <source>
        <strain evidence="2">cv. Punajuju</strain>
    </source>
</reference>
<name>A0ACB9AHN6_CICIN</name>
<keyword evidence="2" id="KW-1185">Reference proteome</keyword>
<dbReference type="EMBL" id="CM042015">
    <property type="protein sequence ID" value="KAI3709724.1"/>
    <property type="molecule type" value="Genomic_DNA"/>
</dbReference>
<evidence type="ECO:0000313" key="1">
    <source>
        <dbReference type="EMBL" id="KAI3709724.1"/>
    </source>
</evidence>
<proteinExistence type="predicted"/>
<gene>
    <name evidence="1" type="ORF">L2E82_39490</name>
</gene>
<sequence length="147" mass="16602">MERRYSTTGIDYAVANNEVPGRAPELANLIKQRIWHLGVVIRSMVHLRDIVASRLEYATRGPFELTETLNRLTVTTLAIIIKTRGIADVDLLLYLPTMLEQILTNSQHTWSDKTLCYFVAVIRDALVGRVNKRGIAIQAWQQAVTAV</sequence>
<reference evidence="1 2" key="2">
    <citation type="journal article" date="2022" name="Mol. Ecol. Resour.">
        <title>The genomes of chicory, endive, great burdock and yacon provide insights into Asteraceae paleo-polyploidization history and plant inulin production.</title>
        <authorList>
            <person name="Fan W."/>
            <person name="Wang S."/>
            <person name="Wang H."/>
            <person name="Wang A."/>
            <person name="Jiang F."/>
            <person name="Liu H."/>
            <person name="Zhao H."/>
            <person name="Xu D."/>
            <person name="Zhang Y."/>
        </authorList>
    </citation>
    <scope>NUCLEOTIDE SEQUENCE [LARGE SCALE GENOMIC DNA]</scope>
    <source>
        <strain evidence="2">cv. Punajuju</strain>
        <tissue evidence="1">Leaves</tissue>
    </source>
</reference>
<protein>
    <submittedName>
        <fullName evidence="1">Uncharacterized protein</fullName>
    </submittedName>
</protein>
<accession>A0ACB9AHN6</accession>
<evidence type="ECO:0000313" key="2">
    <source>
        <dbReference type="Proteomes" id="UP001055811"/>
    </source>
</evidence>
<organism evidence="1 2">
    <name type="scientific">Cichorium intybus</name>
    <name type="common">Chicory</name>
    <dbReference type="NCBI Taxonomy" id="13427"/>
    <lineage>
        <taxon>Eukaryota</taxon>
        <taxon>Viridiplantae</taxon>
        <taxon>Streptophyta</taxon>
        <taxon>Embryophyta</taxon>
        <taxon>Tracheophyta</taxon>
        <taxon>Spermatophyta</taxon>
        <taxon>Magnoliopsida</taxon>
        <taxon>eudicotyledons</taxon>
        <taxon>Gunneridae</taxon>
        <taxon>Pentapetalae</taxon>
        <taxon>asterids</taxon>
        <taxon>campanulids</taxon>
        <taxon>Asterales</taxon>
        <taxon>Asteraceae</taxon>
        <taxon>Cichorioideae</taxon>
        <taxon>Cichorieae</taxon>
        <taxon>Cichoriinae</taxon>
        <taxon>Cichorium</taxon>
    </lineage>
</organism>
<comment type="caution">
    <text evidence="1">The sequence shown here is derived from an EMBL/GenBank/DDBJ whole genome shotgun (WGS) entry which is preliminary data.</text>
</comment>